<dbReference type="EC" id="3.1.-.-" evidence="9"/>
<comment type="cofactor">
    <cofactor evidence="1">
        <name>Mn(2+)</name>
        <dbReference type="ChEBI" id="CHEBI:29035"/>
    </cofactor>
</comment>
<feature type="compositionally biased region" description="Basic and acidic residues" evidence="10">
    <location>
        <begin position="359"/>
        <end position="376"/>
    </location>
</feature>
<feature type="active site" description="Proton donor/acceptor" evidence="6">
    <location>
        <position position="196"/>
    </location>
</feature>
<comment type="caution">
    <text evidence="12">The sequence shown here is derived from an EMBL/GenBank/DDBJ whole genome shotgun (WGS) entry which is preliminary data.</text>
</comment>
<comment type="cofactor">
    <cofactor evidence="7 9">
        <name>Mg(2+)</name>
        <dbReference type="ChEBI" id="CHEBI:18420"/>
    </cofactor>
    <cofactor evidence="7 9">
        <name>Mn(2+)</name>
        <dbReference type="ChEBI" id="CHEBI:29035"/>
    </cofactor>
    <text evidence="7 9">Probably binds two magnesium or manganese ions per subunit.</text>
</comment>
<dbReference type="AlphaFoldDB" id="A0A8S1J1I5"/>
<keyword evidence="7" id="KW-0464">Manganese</keyword>
<dbReference type="InterPro" id="IPR005135">
    <property type="entry name" value="Endo/exonuclease/phosphatase"/>
</dbReference>
<dbReference type="GO" id="GO:0005634">
    <property type="term" value="C:nucleus"/>
    <property type="evidence" value="ECO:0007669"/>
    <property type="project" value="TreeGrafter"/>
</dbReference>
<feature type="site" description="Transition state stabilizer" evidence="8">
    <location>
        <position position="198"/>
    </location>
</feature>
<proteinExistence type="inferred from homology"/>
<evidence type="ECO:0000256" key="8">
    <source>
        <dbReference type="PIRSR" id="PIRSR604808-3"/>
    </source>
</evidence>
<dbReference type="SUPFAM" id="SSF56219">
    <property type="entry name" value="DNase I-like"/>
    <property type="match status" value="1"/>
</dbReference>
<dbReference type="GO" id="GO:0003677">
    <property type="term" value="F:DNA binding"/>
    <property type="evidence" value="ECO:0007669"/>
    <property type="project" value="InterPro"/>
</dbReference>
<evidence type="ECO:0000256" key="4">
    <source>
        <dbReference type="ARBA" id="ARBA00022801"/>
    </source>
</evidence>
<keyword evidence="5 7" id="KW-0460">Magnesium</keyword>
<keyword evidence="9" id="KW-0227">DNA damage</keyword>
<feature type="binding site" evidence="7">
    <location>
        <position position="291"/>
    </location>
    <ligand>
        <name>Mg(2+)</name>
        <dbReference type="ChEBI" id="CHEBI:18420"/>
        <label>1</label>
    </ligand>
</feature>
<evidence type="ECO:0000256" key="2">
    <source>
        <dbReference type="ARBA" id="ARBA00007092"/>
    </source>
</evidence>
<dbReference type="InterPro" id="IPR020848">
    <property type="entry name" value="AP_endonuclease_F1_CS"/>
</dbReference>
<dbReference type="InterPro" id="IPR004808">
    <property type="entry name" value="AP_endonuc_1"/>
</dbReference>
<evidence type="ECO:0000313" key="12">
    <source>
        <dbReference type="EMBL" id="CAD7699670.1"/>
    </source>
</evidence>
<evidence type="ECO:0000256" key="10">
    <source>
        <dbReference type="SAM" id="MobiDB-lite"/>
    </source>
</evidence>
<dbReference type="GO" id="GO:0006284">
    <property type="term" value="P:base-excision repair"/>
    <property type="evidence" value="ECO:0007669"/>
    <property type="project" value="TreeGrafter"/>
</dbReference>
<dbReference type="PANTHER" id="PTHR22748:SF20">
    <property type="entry name" value="DNA-(APURINIC OR APYRIMIDINIC SITE) ENDONUCLEASE"/>
    <property type="match status" value="1"/>
</dbReference>
<dbReference type="GO" id="GO:0003906">
    <property type="term" value="F:DNA-(apurinic or apyrimidinic site) endonuclease activity"/>
    <property type="evidence" value="ECO:0007669"/>
    <property type="project" value="TreeGrafter"/>
</dbReference>
<dbReference type="GO" id="GO:0008311">
    <property type="term" value="F:double-stranded DNA 3'-5' DNA exonuclease activity"/>
    <property type="evidence" value="ECO:0007669"/>
    <property type="project" value="TreeGrafter"/>
</dbReference>
<comment type="similarity">
    <text evidence="2 9">Belongs to the DNA repair enzymes AP/ExoA family.</text>
</comment>
<dbReference type="PROSITE" id="PS51435">
    <property type="entry name" value="AP_NUCLEASE_F1_4"/>
    <property type="match status" value="1"/>
</dbReference>
<evidence type="ECO:0000256" key="3">
    <source>
        <dbReference type="ARBA" id="ARBA00022723"/>
    </source>
</evidence>
<dbReference type="InterPro" id="IPR036691">
    <property type="entry name" value="Endo/exonu/phosph_ase_sf"/>
</dbReference>
<feature type="binding site" evidence="7">
    <location>
        <position position="7"/>
    </location>
    <ligand>
        <name>Mg(2+)</name>
        <dbReference type="ChEBI" id="CHEBI:18420"/>
        <label>1</label>
    </ligand>
</feature>
<reference evidence="12" key="1">
    <citation type="submission" date="2020-12" db="EMBL/GenBank/DDBJ databases">
        <authorList>
            <person name="Iha C."/>
        </authorList>
    </citation>
    <scope>NUCLEOTIDE SEQUENCE</scope>
</reference>
<dbReference type="PANTHER" id="PTHR22748">
    <property type="entry name" value="AP ENDONUCLEASE"/>
    <property type="match status" value="1"/>
</dbReference>
<accession>A0A8S1J1I5</accession>
<feature type="binding site" evidence="7">
    <location>
        <position position="198"/>
    </location>
    <ligand>
        <name>Mg(2+)</name>
        <dbReference type="ChEBI" id="CHEBI:18420"/>
        <label>1</label>
    </ligand>
</feature>
<feature type="region of interest" description="Disordered" evidence="10">
    <location>
        <begin position="331"/>
        <end position="376"/>
    </location>
</feature>
<feature type="active site" description="Proton acceptor" evidence="6">
    <location>
        <position position="292"/>
    </location>
</feature>
<feature type="binding site" evidence="7">
    <location>
        <position position="196"/>
    </location>
    <ligand>
        <name>Mg(2+)</name>
        <dbReference type="ChEBI" id="CHEBI:18420"/>
        <label>1</label>
    </ligand>
</feature>
<keyword evidence="3 7" id="KW-0479">Metal-binding</keyword>
<gene>
    <name evidence="12" type="ORF">OSTQU699_LOCUS5029</name>
</gene>
<dbReference type="Proteomes" id="UP000708148">
    <property type="component" value="Unassembled WGS sequence"/>
</dbReference>
<protein>
    <recommendedName>
        <fullName evidence="9">DNA-(apurinic or apyrimidinic site) endonuclease</fullName>
        <ecNumber evidence="9">3.1.-.-</ecNumber>
    </recommendedName>
</protein>
<evidence type="ECO:0000256" key="9">
    <source>
        <dbReference type="RuleBase" id="RU362131"/>
    </source>
</evidence>
<dbReference type="OrthoDB" id="391817at2759"/>
<evidence type="ECO:0000259" key="11">
    <source>
        <dbReference type="Pfam" id="PF03372"/>
    </source>
</evidence>
<keyword evidence="4" id="KW-0378">Hydrolase</keyword>
<evidence type="ECO:0000256" key="7">
    <source>
        <dbReference type="PIRSR" id="PIRSR604808-2"/>
    </source>
</evidence>
<dbReference type="EMBL" id="CAJHUC010001086">
    <property type="protein sequence ID" value="CAD7699670.1"/>
    <property type="molecule type" value="Genomic_DNA"/>
</dbReference>
<keyword evidence="9" id="KW-0234">DNA repair</keyword>
<evidence type="ECO:0000256" key="5">
    <source>
        <dbReference type="ARBA" id="ARBA00022842"/>
    </source>
</evidence>
<dbReference type="GO" id="GO:0046872">
    <property type="term" value="F:metal ion binding"/>
    <property type="evidence" value="ECO:0007669"/>
    <property type="project" value="UniProtKB-KW"/>
</dbReference>
<feature type="site" description="Important for catalytic activity" evidence="8">
    <location>
        <position position="265"/>
    </location>
</feature>
<dbReference type="PROSITE" id="PS00728">
    <property type="entry name" value="AP_NUCLEASE_F1_3"/>
    <property type="match status" value="1"/>
</dbReference>
<organism evidence="12 13">
    <name type="scientific">Ostreobium quekettii</name>
    <dbReference type="NCBI Taxonomy" id="121088"/>
    <lineage>
        <taxon>Eukaryota</taxon>
        <taxon>Viridiplantae</taxon>
        <taxon>Chlorophyta</taxon>
        <taxon>core chlorophytes</taxon>
        <taxon>Ulvophyceae</taxon>
        <taxon>TCBD clade</taxon>
        <taxon>Bryopsidales</taxon>
        <taxon>Ostreobineae</taxon>
        <taxon>Ostreobiaceae</taxon>
        <taxon>Ostreobium</taxon>
    </lineage>
</organism>
<dbReference type="NCBIfam" id="TIGR00633">
    <property type="entry name" value="xth"/>
    <property type="match status" value="1"/>
</dbReference>
<dbReference type="GO" id="GO:0008081">
    <property type="term" value="F:phosphoric diester hydrolase activity"/>
    <property type="evidence" value="ECO:0007669"/>
    <property type="project" value="TreeGrafter"/>
</dbReference>
<dbReference type="Gene3D" id="3.60.10.10">
    <property type="entry name" value="Endonuclease/exonuclease/phosphatase"/>
    <property type="match status" value="1"/>
</dbReference>
<feature type="site" description="Interaction with DNA substrate" evidence="8">
    <location>
        <position position="292"/>
    </location>
</feature>
<name>A0A8S1J1I5_9CHLO</name>
<sequence>MRILVWNVNGLVSHPPAQVLACPLRRCVGPAAAALTRGCGTDVAQPPTARNAILRHKSMKAFFESYGADVVCFQEVKIPEEKLTEQFACVDGYESFWSFPKDRKGYSGVTTWVKLQFSPVSAEVDCLGLGDGDIDREGRLVVTDFGAFVLINLYAPNAGEAPLRPRLDFKLRFFEALQAKVESLTDAGRQVVLVGDFNIALEVRDVHPVFDHASLYGPEEVNALRRITSDCLDVWRHLHPDRTGVYTVWNERKSHREVNQGLRIDYALCSKGFLDKVVSCEILDSPRKWSDHAALMLELKDIVPKPGRIPCDLSSRKMKKFKKQTTIMSMFSKKRTAEAPNDANLGARKQRTSDLQACEGHKGECSEKSPEDQAAK</sequence>
<evidence type="ECO:0000256" key="1">
    <source>
        <dbReference type="ARBA" id="ARBA00001936"/>
    </source>
</evidence>
<feature type="binding site" evidence="7">
    <location>
        <position position="75"/>
    </location>
    <ligand>
        <name>Mg(2+)</name>
        <dbReference type="ChEBI" id="CHEBI:18420"/>
        <label>1</label>
    </ligand>
</feature>
<feature type="binding site" evidence="7">
    <location>
        <position position="292"/>
    </location>
    <ligand>
        <name>Mg(2+)</name>
        <dbReference type="ChEBI" id="CHEBI:18420"/>
        <label>1</label>
    </ligand>
</feature>
<evidence type="ECO:0000313" key="13">
    <source>
        <dbReference type="Proteomes" id="UP000708148"/>
    </source>
</evidence>
<dbReference type="Pfam" id="PF03372">
    <property type="entry name" value="Exo_endo_phos"/>
    <property type="match status" value="1"/>
</dbReference>
<feature type="active site" evidence="6">
    <location>
        <position position="154"/>
    </location>
</feature>
<feature type="domain" description="Endonuclease/exonuclease/phosphatase" evidence="11">
    <location>
        <begin position="5"/>
        <end position="292"/>
    </location>
</feature>
<keyword evidence="13" id="KW-1185">Reference proteome</keyword>
<evidence type="ECO:0000256" key="6">
    <source>
        <dbReference type="PIRSR" id="PIRSR604808-1"/>
    </source>
</evidence>